<sequence length="71" mass="7237">MRPERGLVLVLGMYVAVSVACALLGVAALVYRTLGHRCDISTLGPVVVLVAASATATAGAAMIAVVRRSRA</sequence>
<name>A0A7Y9J6Z3_9PSEU</name>
<feature type="transmembrane region" description="Helical" evidence="1">
    <location>
        <begin position="7"/>
        <end position="31"/>
    </location>
</feature>
<keyword evidence="1" id="KW-1133">Transmembrane helix</keyword>
<evidence type="ECO:0000256" key="1">
    <source>
        <dbReference type="SAM" id="Phobius"/>
    </source>
</evidence>
<dbReference type="AlphaFoldDB" id="A0A7Y9J6Z3"/>
<evidence type="ECO:0000313" key="3">
    <source>
        <dbReference type="Proteomes" id="UP000535890"/>
    </source>
</evidence>
<gene>
    <name evidence="2" type="ORF">BJ983_003593</name>
</gene>
<keyword evidence="3" id="KW-1185">Reference proteome</keyword>
<dbReference type="EMBL" id="JACCBN010000001">
    <property type="protein sequence ID" value="NYD37491.1"/>
    <property type="molecule type" value="Genomic_DNA"/>
</dbReference>
<dbReference type="PROSITE" id="PS51257">
    <property type="entry name" value="PROKAR_LIPOPROTEIN"/>
    <property type="match status" value="1"/>
</dbReference>
<organism evidence="2 3">
    <name type="scientific">Actinomycetospora corticicola</name>
    <dbReference type="NCBI Taxonomy" id="663602"/>
    <lineage>
        <taxon>Bacteria</taxon>
        <taxon>Bacillati</taxon>
        <taxon>Actinomycetota</taxon>
        <taxon>Actinomycetes</taxon>
        <taxon>Pseudonocardiales</taxon>
        <taxon>Pseudonocardiaceae</taxon>
        <taxon>Actinomycetospora</taxon>
    </lineage>
</organism>
<proteinExistence type="predicted"/>
<feature type="transmembrane region" description="Helical" evidence="1">
    <location>
        <begin position="43"/>
        <end position="66"/>
    </location>
</feature>
<protein>
    <submittedName>
        <fullName evidence="2">Uncharacterized protein</fullName>
    </submittedName>
</protein>
<accession>A0A7Y9J6Z3</accession>
<reference evidence="2 3" key="1">
    <citation type="submission" date="2020-07" db="EMBL/GenBank/DDBJ databases">
        <title>Sequencing the genomes of 1000 actinobacteria strains.</title>
        <authorList>
            <person name="Klenk H.-P."/>
        </authorList>
    </citation>
    <scope>NUCLEOTIDE SEQUENCE [LARGE SCALE GENOMIC DNA]</scope>
    <source>
        <strain evidence="2 3">DSM 45772</strain>
    </source>
</reference>
<keyword evidence="1" id="KW-0812">Transmembrane</keyword>
<dbReference type="RefSeq" id="WP_179795044.1">
    <property type="nucleotide sequence ID" value="NZ_BAABHP010000025.1"/>
</dbReference>
<keyword evidence="1" id="KW-0472">Membrane</keyword>
<dbReference type="Proteomes" id="UP000535890">
    <property type="component" value="Unassembled WGS sequence"/>
</dbReference>
<evidence type="ECO:0000313" key="2">
    <source>
        <dbReference type="EMBL" id="NYD37491.1"/>
    </source>
</evidence>
<comment type="caution">
    <text evidence="2">The sequence shown here is derived from an EMBL/GenBank/DDBJ whole genome shotgun (WGS) entry which is preliminary data.</text>
</comment>